<dbReference type="PANTHER" id="PTHR42776:SF27">
    <property type="entry name" value="DIPEPTIDYL PEPTIDASE FAMILY MEMBER 6"/>
    <property type="match status" value="1"/>
</dbReference>
<protein>
    <submittedName>
        <fullName evidence="4">S9 family peptidase</fullName>
    </submittedName>
</protein>
<keyword evidence="1" id="KW-0378">Hydrolase</keyword>
<gene>
    <name evidence="4" type="ORF">SG35_007105</name>
</gene>
<evidence type="ECO:0000313" key="5">
    <source>
        <dbReference type="Proteomes" id="UP000032568"/>
    </source>
</evidence>
<dbReference type="SUPFAM" id="SSF82171">
    <property type="entry name" value="DPP6 N-terminal domain-like"/>
    <property type="match status" value="1"/>
</dbReference>
<dbReference type="AlphaFoldDB" id="A0AAE9YSG7"/>
<evidence type="ECO:0000259" key="3">
    <source>
        <dbReference type="Pfam" id="PF00326"/>
    </source>
</evidence>
<proteinExistence type="predicted"/>
<accession>A0AAE9YSG7</accession>
<dbReference type="GO" id="GO:0004252">
    <property type="term" value="F:serine-type endopeptidase activity"/>
    <property type="evidence" value="ECO:0007669"/>
    <property type="project" value="TreeGrafter"/>
</dbReference>
<evidence type="ECO:0000256" key="1">
    <source>
        <dbReference type="ARBA" id="ARBA00022801"/>
    </source>
</evidence>
<organism evidence="4 5">
    <name type="scientific">Thalassomonas actiniarum</name>
    <dbReference type="NCBI Taxonomy" id="485447"/>
    <lineage>
        <taxon>Bacteria</taxon>
        <taxon>Pseudomonadati</taxon>
        <taxon>Pseudomonadota</taxon>
        <taxon>Gammaproteobacteria</taxon>
        <taxon>Alteromonadales</taxon>
        <taxon>Colwelliaceae</taxon>
        <taxon>Thalassomonas</taxon>
    </lineage>
</organism>
<dbReference type="Pfam" id="PF00326">
    <property type="entry name" value="Peptidase_S9"/>
    <property type="match status" value="1"/>
</dbReference>
<dbReference type="KEGG" id="tact:SG35_007105"/>
<dbReference type="RefSeq" id="WP_044835794.1">
    <property type="nucleotide sequence ID" value="NZ_CP059735.1"/>
</dbReference>
<reference evidence="4 5" key="1">
    <citation type="journal article" date="2015" name="Genome Announc.">
        <title>Draft Genome Sequences of Marine Isolates of Thalassomonas viridans and Thalassomonas actiniarum.</title>
        <authorList>
            <person name="Olonade I."/>
            <person name="van Zyl L.J."/>
            <person name="Trindade M."/>
        </authorList>
    </citation>
    <scope>NUCLEOTIDE SEQUENCE [LARGE SCALE GENOMIC DNA]</scope>
    <source>
        <strain evidence="4 5">A5K-106</strain>
    </source>
</reference>
<dbReference type="SUPFAM" id="SSF53474">
    <property type="entry name" value="alpha/beta-Hydrolases"/>
    <property type="match status" value="1"/>
</dbReference>
<sequence>MLNKILLCFTLCFALNAQAKDWQNLFDHAQYQNAKISPDGKYLAVAVLSQGKRALIFFDSKTMKPVGSAKFQGRKEIGRYYWVNNERVVITIDQRDPWLEEPITYGELYAVNYDGSRGELIYGYQAGEMQTGSHIKKKKAIRGWAEIIDRLKEDKKHILISSTPMSDTGERLPTVMKLNVYNGKITRKLGTSPIPFAHFITDTSGELRALTGTDKNDHRLLYLRRDGDWIQAPQDLVGKSVSLLSVDASGKYLYTLDNKGQDLTGVFKLNLEDYSYKSVYTDKVVDITNVEMTTDGRTAYALRVDEDYPSYLILNKKAEEAQTFKNLLATFPYSKVNITSKTEDGNIYIVQVSSDVDLGTLYLFDKKENKISALFKFKPNINSAELAQVEPIQLEASDGQLLHGYFTAAKSTDKNEIAPLVVLVHGGPHGVRDYWSFSSEVQYLALNGYSVLQVNYRGSDGYGRDFAVAGHRAWGTRIQQDIHDAYQWLIKQKKAKASHTCIMGTSFGAYSAIQSAVKFPDTYQCAIANAGIYDLELMFEEGDTQEVAFGLSFLKRVLGTDKAQLKSMSPVNHVEKINIPLLLAHGEKDKRAPFEHAKRLKAALDKANKGYEWFVVDDESHGFFNPENQKAYMNKVVKFLDSHLM</sequence>
<dbReference type="Proteomes" id="UP000032568">
    <property type="component" value="Chromosome"/>
</dbReference>
<evidence type="ECO:0000256" key="2">
    <source>
        <dbReference type="SAM" id="SignalP"/>
    </source>
</evidence>
<keyword evidence="2" id="KW-0732">Signal</keyword>
<feature type="domain" description="Peptidase S9 prolyl oligopeptidase catalytic" evidence="3">
    <location>
        <begin position="435"/>
        <end position="644"/>
    </location>
</feature>
<feature type="chain" id="PRO_5042265513" evidence="2">
    <location>
        <begin position="20"/>
        <end position="645"/>
    </location>
</feature>
<dbReference type="InterPro" id="IPR029058">
    <property type="entry name" value="AB_hydrolase_fold"/>
</dbReference>
<evidence type="ECO:0000313" key="4">
    <source>
        <dbReference type="EMBL" id="WDE00400.1"/>
    </source>
</evidence>
<dbReference type="PANTHER" id="PTHR42776">
    <property type="entry name" value="SERINE PEPTIDASE S9 FAMILY MEMBER"/>
    <property type="match status" value="1"/>
</dbReference>
<dbReference type="EMBL" id="CP059735">
    <property type="protein sequence ID" value="WDE00400.1"/>
    <property type="molecule type" value="Genomic_DNA"/>
</dbReference>
<keyword evidence="5" id="KW-1185">Reference proteome</keyword>
<dbReference type="Gene3D" id="3.40.50.1820">
    <property type="entry name" value="alpha/beta hydrolase"/>
    <property type="match status" value="1"/>
</dbReference>
<dbReference type="GO" id="GO:0006508">
    <property type="term" value="P:proteolysis"/>
    <property type="evidence" value="ECO:0007669"/>
    <property type="project" value="InterPro"/>
</dbReference>
<dbReference type="InterPro" id="IPR001375">
    <property type="entry name" value="Peptidase_S9_cat"/>
</dbReference>
<name>A0AAE9YSG7_9GAMM</name>
<reference evidence="4 5" key="2">
    <citation type="journal article" date="2022" name="Mar. Drugs">
        <title>Bioassay-Guided Fractionation Leads to the Detection of Cholic Acid Generated by the Rare Thalassomonas sp.</title>
        <authorList>
            <person name="Pheiffer F."/>
            <person name="Schneider Y.K."/>
            <person name="Hansen E.H."/>
            <person name="Andersen J.H."/>
            <person name="Isaksson J."/>
            <person name="Busche T."/>
            <person name="R C."/>
            <person name="Kalinowski J."/>
            <person name="Zyl L.V."/>
            <person name="Trindade M."/>
        </authorList>
    </citation>
    <scope>NUCLEOTIDE SEQUENCE [LARGE SCALE GENOMIC DNA]</scope>
    <source>
        <strain evidence="4 5">A5K-106</strain>
    </source>
</reference>
<feature type="signal peptide" evidence="2">
    <location>
        <begin position="1"/>
        <end position="19"/>
    </location>
</feature>